<keyword evidence="4 11" id="KW-0808">Transferase</keyword>
<dbReference type="PANTHER" id="PTHR43199">
    <property type="entry name" value="GLUTATHIONE HYDROLASE"/>
    <property type="match status" value="1"/>
</dbReference>
<sequence>MQLRHTLLATSLALALASLTACGTPQRDAAAPPAASVAAPKHSAMPVAEPPAAAPAPAAQQTAAAQAASAAYDFDMDIFHPVVARNGMVATEQELASQIGLDILKSGGNAVDAAVGIGFALAVALPNAGNLGGGGFMVVHDAKTGKNIALDFREVAPAGASRDMYLDANGKVVDGKSLYTHYAIGVPGTVAGMEHALKSWGTLPLAKVVAPAAALAAKGFPVSETLAKILQQEKKNMGQWPATRAIFWKNGEPLKAGDTLVQKDLAASIRLIGQQGARAFYQGAIAQKIAAETAPHAGAVTLADLRSYKVVERAPTTGTYRGYEIVTMPPPSSGGPHLVQILNMLEPLPLAQWGSNSAQTIHYLAESMKLAYADRSEYLGDPDFVKIPLKGLTSKAYAAQLLKTIDPNAARSAKSIKPGQPQPYESDQTTHYSVVDKAGNAVAVTYTLNTNFGSGIVARGTGIMLNNEMDDFSAKPGVANAYGLVGGDANAVAPAKRPLSSMTPTMVLKDGQPVLVTGSPGGARIITAVLQTVVNVIDFGMNPAEAASVPRVHHQWTPDELRVEKGLSPDTIALLKARGHNVVVKPTMGRTQTIQLRGGALYGYSDPRNPDGKTLGY</sequence>
<evidence type="ECO:0000313" key="14">
    <source>
        <dbReference type="EMBL" id="SFE90879.1"/>
    </source>
</evidence>
<dbReference type="FunFam" id="3.60.20.40:FF:000003">
    <property type="entry name" value="Gamma-glutamyltranspeptidase"/>
    <property type="match status" value="1"/>
</dbReference>
<comment type="catalytic activity">
    <reaction evidence="8 11">
        <text>an N-terminal (5-L-glutamyl)-[peptide] + an alpha-amino acid = 5-L-glutamyl amino acid + an N-terminal L-alpha-aminoacyl-[peptide]</text>
        <dbReference type="Rhea" id="RHEA:23904"/>
        <dbReference type="Rhea" id="RHEA-COMP:9780"/>
        <dbReference type="Rhea" id="RHEA-COMP:9795"/>
        <dbReference type="ChEBI" id="CHEBI:77644"/>
        <dbReference type="ChEBI" id="CHEBI:78597"/>
        <dbReference type="ChEBI" id="CHEBI:78599"/>
        <dbReference type="ChEBI" id="CHEBI:78608"/>
        <dbReference type="EC" id="2.3.2.2"/>
    </reaction>
</comment>
<keyword evidence="6 11" id="KW-0865">Zymogen</keyword>
<dbReference type="PANTHER" id="PTHR43199:SF1">
    <property type="entry name" value="GLUTATHIONE HYDROLASE PROENZYME"/>
    <property type="match status" value="1"/>
</dbReference>
<keyword evidence="11" id="KW-0317">Glutathione biosynthesis</keyword>
<accession>A0A1I2EDU0</accession>
<dbReference type="GO" id="GO:0006750">
    <property type="term" value="P:glutathione biosynthetic process"/>
    <property type="evidence" value="ECO:0007669"/>
    <property type="project" value="UniProtKB-KW"/>
</dbReference>
<evidence type="ECO:0000256" key="9">
    <source>
        <dbReference type="PIRSR" id="PIRSR600101-1"/>
    </source>
</evidence>
<comment type="similarity">
    <text evidence="3 11">Belongs to the gamma-glutamyltransferase family.</text>
</comment>
<gene>
    <name evidence="14" type="ORF">SAMN04489711_10741</name>
</gene>
<dbReference type="Gene3D" id="1.10.246.130">
    <property type="match status" value="1"/>
</dbReference>
<dbReference type="EMBL" id="FONX01000007">
    <property type="protein sequence ID" value="SFE90879.1"/>
    <property type="molecule type" value="Genomic_DNA"/>
</dbReference>
<dbReference type="PROSITE" id="PS00462">
    <property type="entry name" value="G_GLU_TRANSPEPTIDASE"/>
    <property type="match status" value="1"/>
</dbReference>
<feature type="signal peptide" evidence="13">
    <location>
        <begin position="1"/>
        <end position="23"/>
    </location>
</feature>
<dbReference type="InterPro" id="IPR055262">
    <property type="entry name" value="GGT_CS"/>
</dbReference>
<feature type="binding site" evidence="10">
    <location>
        <position position="522"/>
    </location>
    <ligand>
        <name>L-glutamate</name>
        <dbReference type="ChEBI" id="CHEBI:29985"/>
    </ligand>
</feature>
<keyword evidence="15" id="KW-1185">Reference proteome</keyword>
<dbReference type="Gene3D" id="3.60.20.40">
    <property type="match status" value="1"/>
</dbReference>
<dbReference type="InterPro" id="IPR043137">
    <property type="entry name" value="GGT_ssub_C"/>
</dbReference>
<evidence type="ECO:0000256" key="11">
    <source>
        <dbReference type="RuleBase" id="RU368036"/>
    </source>
</evidence>
<evidence type="ECO:0000313" key="15">
    <source>
        <dbReference type="Proteomes" id="UP000199119"/>
    </source>
</evidence>
<evidence type="ECO:0000256" key="6">
    <source>
        <dbReference type="ARBA" id="ARBA00023145"/>
    </source>
</evidence>
<dbReference type="InterPro" id="IPR000101">
    <property type="entry name" value="GGT_peptidase"/>
</dbReference>
<feature type="compositionally biased region" description="Low complexity" evidence="12">
    <location>
        <begin position="29"/>
        <end position="47"/>
    </location>
</feature>
<comment type="PTM">
    <text evidence="11">Cleaved by autocatalysis into a large and a small subunit.</text>
</comment>
<reference evidence="15" key="1">
    <citation type="submission" date="2016-10" db="EMBL/GenBank/DDBJ databases">
        <authorList>
            <person name="Varghese N."/>
            <person name="Submissions S."/>
        </authorList>
    </citation>
    <scope>NUCLEOTIDE SEQUENCE [LARGE SCALE GENOMIC DNA]</scope>
    <source>
        <strain evidence="15">DSM 27981</strain>
    </source>
</reference>
<feature type="binding site" evidence="10">
    <location>
        <position position="471"/>
    </location>
    <ligand>
        <name>L-glutamate</name>
        <dbReference type="ChEBI" id="CHEBI:29985"/>
    </ligand>
</feature>
<dbReference type="GO" id="GO:0006751">
    <property type="term" value="P:glutathione catabolic process"/>
    <property type="evidence" value="ECO:0007669"/>
    <property type="project" value="UniProtKB-UniRule"/>
</dbReference>
<dbReference type="PROSITE" id="PS51257">
    <property type="entry name" value="PROKAR_LIPOPROTEIN"/>
    <property type="match status" value="1"/>
</dbReference>
<evidence type="ECO:0000256" key="12">
    <source>
        <dbReference type="SAM" id="MobiDB-lite"/>
    </source>
</evidence>
<keyword evidence="7 11" id="KW-0012">Acyltransferase</keyword>
<evidence type="ECO:0000256" key="7">
    <source>
        <dbReference type="ARBA" id="ARBA00023315"/>
    </source>
</evidence>
<dbReference type="Pfam" id="PF01019">
    <property type="entry name" value="G_glu_transpept"/>
    <property type="match status" value="1"/>
</dbReference>
<keyword evidence="13" id="KW-0732">Signal</keyword>
<feature type="binding site" evidence="10">
    <location>
        <position position="153"/>
    </location>
    <ligand>
        <name>L-glutamate</name>
        <dbReference type="ChEBI" id="CHEBI:29985"/>
    </ligand>
</feature>
<comment type="catalytic activity">
    <reaction evidence="1 11">
        <text>an S-substituted glutathione + H2O = an S-substituted L-cysteinylglycine + L-glutamate</text>
        <dbReference type="Rhea" id="RHEA:59468"/>
        <dbReference type="ChEBI" id="CHEBI:15377"/>
        <dbReference type="ChEBI" id="CHEBI:29985"/>
        <dbReference type="ChEBI" id="CHEBI:90779"/>
        <dbReference type="ChEBI" id="CHEBI:143103"/>
        <dbReference type="EC" id="3.4.19.13"/>
    </reaction>
</comment>
<comment type="catalytic activity">
    <reaction evidence="2 11">
        <text>glutathione + H2O = L-cysteinylglycine + L-glutamate</text>
        <dbReference type="Rhea" id="RHEA:28807"/>
        <dbReference type="ChEBI" id="CHEBI:15377"/>
        <dbReference type="ChEBI" id="CHEBI:29985"/>
        <dbReference type="ChEBI" id="CHEBI:57925"/>
        <dbReference type="ChEBI" id="CHEBI:61694"/>
        <dbReference type="EC" id="3.4.19.13"/>
    </reaction>
</comment>
<evidence type="ECO:0000256" key="8">
    <source>
        <dbReference type="ARBA" id="ARBA00047417"/>
    </source>
</evidence>
<feature type="region of interest" description="Disordered" evidence="12">
    <location>
        <begin position="411"/>
        <end position="430"/>
    </location>
</feature>
<dbReference type="OrthoDB" id="5297205at2"/>
<dbReference type="Proteomes" id="UP000199119">
    <property type="component" value="Unassembled WGS sequence"/>
</dbReference>
<feature type="active site" description="Nucleophile" evidence="9">
    <location>
        <position position="429"/>
    </location>
</feature>
<dbReference type="InterPro" id="IPR051792">
    <property type="entry name" value="GGT_bact"/>
</dbReference>
<dbReference type="InterPro" id="IPR043138">
    <property type="entry name" value="GGT_lsub"/>
</dbReference>
<comment type="pathway">
    <text evidence="11">Sulfur metabolism; glutathione metabolism.</text>
</comment>
<dbReference type="SUPFAM" id="SSF56235">
    <property type="entry name" value="N-terminal nucleophile aminohydrolases (Ntn hydrolases)"/>
    <property type="match status" value="1"/>
</dbReference>
<dbReference type="GO" id="GO:0103068">
    <property type="term" value="F:leukotriene C4 gamma-glutamyl transferase activity"/>
    <property type="evidence" value="ECO:0007669"/>
    <property type="project" value="UniProtKB-EC"/>
</dbReference>
<evidence type="ECO:0000256" key="10">
    <source>
        <dbReference type="PIRSR" id="PIRSR600101-2"/>
    </source>
</evidence>
<dbReference type="STRING" id="1177982.SAMN04489711_10741"/>
<proteinExistence type="inferred from homology"/>
<feature type="binding site" evidence="10">
    <location>
        <begin position="500"/>
        <end position="501"/>
    </location>
    <ligand>
        <name>L-glutamate</name>
        <dbReference type="ChEBI" id="CHEBI:29985"/>
    </ligand>
</feature>
<dbReference type="RefSeq" id="WP_092939687.1">
    <property type="nucleotide sequence ID" value="NZ_FONX01000007.1"/>
</dbReference>
<feature type="binding site" evidence="10">
    <location>
        <begin position="447"/>
        <end position="449"/>
    </location>
    <ligand>
        <name>L-glutamate</name>
        <dbReference type="ChEBI" id="CHEBI:29985"/>
    </ligand>
</feature>
<dbReference type="UniPathway" id="UPA00204"/>
<feature type="chain" id="PRO_5011526623" description="Glutathione hydrolase proenzyme" evidence="13">
    <location>
        <begin position="24"/>
        <end position="617"/>
    </location>
</feature>
<dbReference type="PRINTS" id="PR01210">
    <property type="entry name" value="GGTRANSPTASE"/>
</dbReference>
<protein>
    <recommendedName>
        <fullName evidence="11">Glutathione hydrolase proenzyme</fullName>
        <ecNumber evidence="11">2.3.2.2</ecNumber>
        <ecNumber evidence="11">3.4.19.13</ecNumber>
    </recommendedName>
    <component>
        <recommendedName>
            <fullName evidence="11">Glutathione hydrolase large chain</fullName>
        </recommendedName>
    </component>
    <component>
        <recommendedName>
            <fullName evidence="11">Glutathione hydrolase small chain</fullName>
        </recommendedName>
    </component>
</protein>
<evidence type="ECO:0000256" key="2">
    <source>
        <dbReference type="ARBA" id="ARBA00001089"/>
    </source>
</evidence>
<dbReference type="EC" id="2.3.2.2" evidence="11"/>
<organism evidence="14 15">
    <name type="scientific">Paracidovorax wautersii</name>
    <dbReference type="NCBI Taxonomy" id="1177982"/>
    <lineage>
        <taxon>Bacteria</taxon>
        <taxon>Pseudomonadati</taxon>
        <taxon>Pseudomonadota</taxon>
        <taxon>Betaproteobacteria</taxon>
        <taxon>Burkholderiales</taxon>
        <taxon>Comamonadaceae</taxon>
        <taxon>Paracidovorax</taxon>
    </lineage>
</organism>
<dbReference type="GO" id="GO:0036374">
    <property type="term" value="F:glutathione hydrolase activity"/>
    <property type="evidence" value="ECO:0007669"/>
    <property type="project" value="UniProtKB-UniRule"/>
</dbReference>
<evidence type="ECO:0000256" key="1">
    <source>
        <dbReference type="ARBA" id="ARBA00001049"/>
    </source>
</evidence>
<evidence type="ECO:0000256" key="4">
    <source>
        <dbReference type="ARBA" id="ARBA00022679"/>
    </source>
</evidence>
<dbReference type="EC" id="3.4.19.13" evidence="11"/>
<name>A0A1I2EDU0_9BURK</name>
<evidence type="ECO:0000256" key="5">
    <source>
        <dbReference type="ARBA" id="ARBA00022801"/>
    </source>
</evidence>
<dbReference type="InterPro" id="IPR029055">
    <property type="entry name" value="Ntn_hydrolases_N"/>
</dbReference>
<dbReference type="AlphaFoldDB" id="A0A1I2EDU0"/>
<dbReference type="NCBIfam" id="TIGR00066">
    <property type="entry name" value="g_glut_trans"/>
    <property type="match status" value="1"/>
</dbReference>
<feature type="region of interest" description="Disordered" evidence="12">
    <location>
        <begin position="29"/>
        <end position="56"/>
    </location>
</feature>
<evidence type="ECO:0000256" key="13">
    <source>
        <dbReference type="SAM" id="SignalP"/>
    </source>
</evidence>
<evidence type="ECO:0000256" key="3">
    <source>
        <dbReference type="ARBA" id="ARBA00009381"/>
    </source>
</evidence>
<comment type="subunit">
    <text evidence="11">This enzyme consists of two polypeptide chains, which are synthesized in precursor form from a single polypeptide.</text>
</comment>
<keyword evidence="5 11" id="KW-0378">Hydrolase</keyword>